<reference evidence="3" key="1">
    <citation type="submission" date="2025-08" db="UniProtKB">
        <authorList>
            <consortium name="Ensembl"/>
        </authorList>
    </citation>
    <scope>IDENTIFICATION</scope>
</reference>
<dbReference type="PANTHER" id="PTHR31007:SF3">
    <property type="entry name" value="CALCIUM_CALMODULIN-DEPENDENT PROTEIN KINASE II INHIBITOR 1"/>
    <property type="match status" value="1"/>
</dbReference>
<dbReference type="GO" id="GO:0008427">
    <property type="term" value="F:calcium-dependent protein kinase inhibitor activity"/>
    <property type="evidence" value="ECO:0007669"/>
    <property type="project" value="TreeGrafter"/>
</dbReference>
<name>A0A8B9J8L3_ASTMX</name>
<evidence type="ECO:0000313" key="3">
    <source>
        <dbReference type="Ensembl" id="ENSAMXP00005009790.1"/>
    </source>
</evidence>
<proteinExistence type="inferred from homology"/>
<protein>
    <submittedName>
        <fullName evidence="3">Uncharacterized protein</fullName>
    </submittedName>
</protein>
<sequence length="85" mass="9764">MSEVLKYEENRAPYGTGGEEQISLTCRLQNTGNFYSPAPNQRPPKLGQIGRSKRGEPLLYTHPAFINYYYNNNNTDLPNYYINNS</sequence>
<evidence type="ECO:0000256" key="2">
    <source>
        <dbReference type="ARBA" id="ARBA00023013"/>
    </source>
</evidence>
<dbReference type="InterPro" id="IPR026779">
    <property type="entry name" value="Camk2n"/>
</dbReference>
<accession>A0A8B9J8L3</accession>
<dbReference type="PANTHER" id="PTHR31007">
    <property type="entry name" value="CALCIUM/CALMODULIN-DEPENDENT PROTEIN KINASE II INHIBITOR 2"/>
    <property type="match status" value="1"/>
</dbReference>
<evidence type="ECO:0000256" key="1">
    <source>
        <dbReference type="ARBA" id="ARBA00009996"/>
    </source>
</evidence>
<dbReference type="AlphaFoldDB" id="A0A8B9J8L3"/>
<evidence type="ECO:0000313" key="4">
    <source>
        <dbReference type="Proteomes" id="UP000694621"/>
    </source>
</evidence>
<organism evidence="3 4">
    <name type="scientific">Astyanax mexicanus</name>
    <name type="common">Blind cave fish</name>
    <name type="synonym">Astyanax fasciatus mexicanus</name>
    <dbReference type="NCBI Taxonomy" id="7994"/>
    <lineage>
        <taxon>Eukaryota</taxon>
        <taxon>Metazoa</taxon>
        <taxon>Chordata</taxon>
        <taxon>Craniata</taxon>
        <taxon>Vertebrata</taxon>
        <taxon>Euteleostomi</taxon>
        <taxon>Actinopterygii</taxon>
        <taxon>Neopterygii</taxon>
        <taxon>Teleostei</taxon>
        <taxon>Ostariophysi</taxon>
        <taxon>Characiformes</taxon>
        <taxon>Characoidei</taxon>
        <taxon>Acestrorhamphidae</taxon>
        <taxon>Acestrorhamphinae</taxon>
        <taxon>Astyanax</taxon>
    </lineage>
</organism>
<dbReference type="Proteomes" id="UP000694621">
    <property type="component" value="Unplaced"/>
</dbReference>
<dbReference type="Pfam" id="PF15170">
    <property type="entry name" value="CaM-KIIN"/>
    <property type="match status" value="1"/>
</dbReference>
<comment type="similarity">
    <text evidence="1">Belongs to the CAMK2N family.</text>
</comment>
<dbReference type="Ensembl" id="ENSAMXT00005010901.1">
    <property type="protein sequence ID" value="ENSAMXP00005009790.1"/>
    <property type="gene ID" value="ENSAMXG00005005539.1"/>
</dbReference>
<keyword evidence="2" id="KW-0649">Protein kinase inhibitor</keyword>
<dbReference type="GO" id="GO:0019901">
    <property type="term" value="F:protein kinase binding"/>
    <property type="evidence" value="ECO:0007669"/>
    <property type="project" value="TreeGrafter"/>
</dbReference>